<evidence type="ECO:0000313" key="3">
    <source>
        <dbReference type="Proteomes" id="UP000241229"/>
    </source>
</evidence>
<keyword evidence="3" id="KW-1185">Reference proteome</keyword>
<evidence type="ECO:0000313" key="2">
    <source>
        <dbReference type="EMBL" id="PSJ65579.1"/>
    </source>
</evidence>
<name>A0A2P7SSX0_9HYPH</name>
<dbReference type="Gene3D" id="3.90.1010.10">
    <property type="match status" value="1"/>
</dbReference>
<proteinExistence type="predicted"/>
<dbReference type="AlphaFoldDB" id="A0A2P7SSX0"/>
<dbReference type="InterPro" id="IPR002871">
    <property type="entry name" value="NIF_FeS_clus_asmbl_NifU_N"/>
</dbReference>
<gene>
    <name evidence="2" type="ORF">C7I84_00105</name>
</gene>
<evidence type="ECO:0000259" key="1">
    <source>
        <dbReference type="Pfam" id="PF01592"/>
    </source>
</evidence>
<feature type="domain" description="NIF system FeS cluster assembly NifU N-terminal" evidence="1">
    <location>
        <begin position="6"/>
        <end position="94"/>
    </location>
</feature>
<comment type="caution">
    <text evidence="2">The sequence shown here is derived from an EMBL/GenBank/DDBJ whole genome shotgun (WGS) entry which is preliminary data.</text>
</comment>
<dbReference type="RefSeq" id="WP_106770121.1">
    <property type="nucleotide sequence ID" value="NZ_PXYK01000001.1"/>
</dbReference>
<dbReference type="Pfam" id="PF01592">
    <property type="entry name" value="NifU_N"/>
    <property type="match status" value="1"/>
</dbReference>
<dbReference type="CDD" id="cd06664">
    <property type="entry name" value="IscU_like"/>
    <property type="match status" value="1"/>
</dbReference>
<dbReference type="OrthoDB" id="7857113at2"/>
<accession>A0A2P7SSX0</accession>
<dbReference type="GO" id="GO:0051536">
    <property type="term" value="F:iron-sulfur cluster binding"/>
    <property type="evidence" value="ECO:0007669"/>
    <property type="project" value="InterPro"/>
</dbReference>
<dbReference type="EMBL" id="PXYK01000001">
    <property type="protein sequence ID" value="PSJ65579.1"/>
    <property type="molecule type" value="Genomic_DNA"/>
</dbReference>
<organism evidence="2 3">
    <name type="scientific">Kumtagia ephedrae</name>
    <dbReference type="NCBI Taxonomy" id="2116701"/>
    <lineage>
        <taxon>Bacteria</taxon>
        <taxon>Pseudomonadati</taxon>
        <taxon>Pseudomonadota</taxon>
        <taxon>Alphaproteobacteria</taxon>
        <taxon>Hyphomicrobiales</taxon>
        <taxon>Phyllobacteriaceae</taxon>
        <taxon>Kumtagia</taxon>
    </lineage>
</organism>
<protein>
    <submittedName>
        <fullName evidence="2">Iron-sulfur cluster assembly scaffold protein</fullName>
    </submittedName>
</protein>
<dbReference type="GO" id="GO:0016226">
    <property type="term" value="P:iron-sulfur cluster assembly"/>
    <property type="evidence" value="ECO:0007669"/>
    <property type="project" value="InterPro"/>
</dbReference>
<dbReference type="SUPFAM" id="SSF82649">
    <property type="entry name" value="SufE/NifU"/>
    <property type="match status" value="1"/>
</dbReference>
<dbReference type="GO" id="GO:0005506">
    <property type="term" value="F:iron ion binding"/>
    <property type="evidence" value="ECO:0007669"/>
    <property type="project" value="InterPro"/>
</dbReference>
<sequence>MIDDVYNAKILGFAGNIGRIGRLADPDATARAHSKLCGSTVVVDLSMRDGVVTDFAHDVKACALGQASSAIMAQNVVGATADELREVREAMRKMLKENGPPPIGRFADLKYLEPVRDYKARHASTMLTFDAVVDAIGQIERKQAEKAA</sequence>
<reference evidence="2 3" key="1">
    <citation type="submission" date="2018-03" db="EMBL/GenBank/DDBJ databases">
        <title>The draft genome of Mesorhizobium sp. 6GN-30.</title>
        <authorList>
            <person name="Liu L."/>
            <person name="Li L."/>
            <person name="Wang T."/>
            <person name="Zhang X."/>
            <person name="Liang L."/>
        </authorList>
    </citation>
    <scope>NUCLEOTIDE SEQUENCE [LARGE SCALE GENOMIC DNA]</scope>
    <source>
        <strain evidence="2 3">6GN30</strain>
    </source>
</reference>
<dbReference type="Proteomes" id="UP000241229">
    <property type="component" value="Unassembled WGS sequence"/>
</dbReference>